<keyword evidence="8" id="KW-1185">Reference proteome</keyword>
<sequence length="407" mass="45890">MDHKTTFQFIISNNGRSRKSLEERGRVLDGHACVRNWYRRNEYSVQSCDFKGTQLLRFPRLFLSSWFPSTSSFTYLLQQVSNNPIYLFIYQYRTITILLCGEQHAATRCVYIGFSLAASLLMEKVNFKERSSVAKVMGTVLSLVGAPVVVLYHGPRVFVASSPPYLHFRQLSPSLFSSNSDWIIGGCLLTIKDIFVSISFILQAHIMTEYPAAFTVSFFYSMCVSILTSLTGLVVEKDNPSIWIIRFDITLISIVTMGIFTPVYYVIHSWTVRYKGPLYLAIFKPLSILIAVVMSAIFLGDSLYLGCLIGGVLITLGFYAVMWGKANEDKTRNKVSRMGKSIILIRGFLYICTVVLEVPKPRIADAFSVLRDLKLPVNGYAMDIGLVEFSPVREVFSFVLGDNNVEA</sequence>
<name>A0ABQ8B4T1_BRANA</name>
<dbReference type="Proteomes" id="UP000824890">
    <property type="component" value="Unassembled WGS sequence"/>
</dbReference>
<gene>
    <name evidence="7" type="ORF">HID58_049266</name>
</gene>
<feature type="transmembrane region" description="Helical" evidence="5">
    <location>
        <begin position="214"/>
        <end position="235"/>
    </location>
</feature>
<feature type="transmembrane region" description="Helical" evidence="5">
    <location>
        <begin position="182"/>
        <end position="202"/>
    </location>
</feature>
<feature type="transmembrane region" description="Helical" evidence="5">
    <location>
        <begin position="278"/>
        <end position="297"/>
    </location>
</feature>
<protein>
    <recommendedName>
        <fullName evidence="6">Ig-like domain-containing protein</fullName>
    </recommendedName>
</protein>
<evidence type="ECO:0000259" key="6">
    <source>
        <dbReference type="PROSITE" id="PS50835"/>
    </source>
</evidence>
<keyword evidence="4 5" id="KW-0472">Membrane</keyword>
<reference evidence="7 8" key="1">
    <citation type="submission" date="2021-05" db="EMBL/GenBank/DDBJ databases">
        <title>Genome Assembly of Synthetic Allotetraploid Brassica napus Reveals Homoeologous Exchanges between Subgenomes.</title>
        <authorList>
            <person name="Davis J.T."/>
        </authorList>
    </citation>
    <scope>NUCLEOTIDE SEQUENCE [LARGE SCALE GENOMIC DNA]</scope>
    <source>
        <strain evidence="8">cv. Da-Ae</strain>
        <tissue evidence="7">Seedling</tissue>
    </source>
</reference>
<dbReference type="EMBL" id="JAGKQM010000012">
    <property type="protein sequence ID" value="KAH0899698.1"/>
    <property type="molecule type" value="Genomic_DNA"/>
</dbReference>
<keyword evidence="3 5" id="KW-1133">Transmembrane helix</keyword>
<evidence type="ECO:0000313" key="8">
    <source>
        <dbReference type="Proteomes" id="UP000824890"/>
    </source>
</evidence>
<keyword evidence="2 5" id="KW-0812">Transmembrane</keyword>
<dbReference type="InterPro" id="IPR007110">
    <property type="entry name" value="Ig-like_dom"/>
</dbReference>
<feature type="transmembrane region" description="Helical" evidence="5">
    <location>
        <begin position="303"/>
        <end position="322"/>
    </location>
</feature>
<comment type="caution">
    <text evidence="7">The sequence shown here is derived from an EMBL/GenBank/DDBJ whole genome shotgun (WGS) entry which is preliminary data.</text>
</comment>
<evidence type="ECO:0000313" key="7">
    <source>
        <dbReference type="EMBL" id="KAH0899698.1"/>
    </source>
</evidence>
<dbReference type="InterPro" id="IPR037185">
    <property type="entry name" value="EmrE-like"/>
</dbReference>
<evidence type="ECO:0000256" key="3">
    <source>
        <dbReference type="ARBA" id="ARBA00022989"/>
    </source>
</evidence>
<dbReference type="InterPro" id="IPR030184">
    <property type="entry name" value="WAT1-related"/>
</dbReference>
<dbReference type="PROSITE" id="PS50835">
    <property type="entry name" value="IG_LIKE"/>
    <property type="match status" value="1"/>
</dbReference>
<feature type="domain" description="Ig-like" evidence="6">
    <location>
        <begin position="285"/>
        <end position="354"/>
    </location>
</feature>
<comment type="subcellular location">
    <subcellularLocation>
        <location evidence="1">Membrane</location>
        <topology evidence="1">Multi-pass membrane protein</topology>
    </subcellularLocation>
</comment>
<proteinExistence type="predicted"/>
<feature type="transmembrane region" description="Helical" evidence="5">
    <location>
        <begin position="132"/>
        <end position="154"/>
    </location>
</feature>
<evidence type="ECO:0000256" key="5">
    <source>
        <dbReference type="SAM" id="Phobius"/>
    </source>
</evidence>
<evidence type="ECO:0000256" key="2">
    <source>
        <dbReference type="ARBA" id="ARBA00022692"/>
    </source>
</evidence>
<evidence type="ECO:0000256" key="1">
    <source>
        <dbReference type="ARBA" id="ARBA00004141"/>
    </source>
</evidence>
<accession>A0ABQ8B4T1</accession>
<feature type="transmembrane region" description="Helical" evidence="5">
    <location>
        <begin position="241"/>
        <end position="266"/>
    </location>
</feature>
<organism evidence="7 8">
    <name type="scientific">Brassica napus</name>
    <name type="common">Rape</name>
    <dbReference type="NCBI Taxonomy" id="3708"/>
    <lineage>
        <taxon>Eukaryota</taxon>
        <taxon>Viridiplantae</taxon>
        <taxon>Streptophyta</taxon>
        <taxon>Embryophyta</taxon>
        <taxon>Tracheophyta</taxon>
        <taxon>Spermatophyta</taxon>
        <taxon>Magnoliopsida</taxon>
        <taxon>eudicotyledons</taxon>
        <taxon>Gunneridae</taxon>
        <taxon>Pentapetalae</taxon>
        <taxon>rosids</taxon>
        <taxon>malvids</taxon>
        <taxon>Brassicales</taxon>
        <taxon>Brassicaceae</taxon>
        <taxon>Brassiceae</taxon>
        <taxon>Brassica</taxon>
    </lineage>
</organism>
<dbReference type="PANTHER" id="PTHR31218">
    <property type="entry name" value="WAT1-RELATED PROTEIN"/>
    <property type="match status" value="1"/>
</dbReference>
<evidence type="ECO:0000256" key="4">
    <source>
        <dbReference type="ARBA" id="ARBA00023136"/>
    </source>
</evidence>
<dbReference type="SUPFAM" id="SSF103481">
    <property type="entry name" value="Multidrug resistance efflux transporter EmrE"/>
    <property type="match status" value="1"/>
</dbReference>